<accession>A0A4T3EZB2</accession>
<proteinExistence type="predicted"/>
<keyword evidence="1" id="KW-1133">Transmembrane helix</keyword>
<sequence length="73" mass="8288">MVFAFLKAIPFGIFLTIIVCMFIGSAGSTGGFLNIRSFDIAIREFGLYFDLYWSWILFLIGTGLSFAILWMMD</sequence>
<feature type="transmembrane region" description="Helical" evidence="1">
    <location>
        <begin position="52"/>
        <end position="72"/>
    </location>
</feature>
<keyword evidence="1" id="KW-0812">Transmembrane</keyword>
<keyword evidence="1" id="KW-0472">Membrane</keyword>
<organism evidence="2 3">
    <name type="scientific">Alteraurantiacibacter aquimixticola</name>
    <dbReference type="NCBI Taxonomy" id="2489173"/>
    <lineage>
        <taxon>Bacteria</taxon>
        <taxon>Pseudomonadati</taxon>
        <taxon>Pseudomonadota</taxon>
        <taxon>Alphaproteobacteria</taxon>
        <taxon>Sphingomonadales</taxon>
        <taxon>Erythrobacteraceae</taxon>
        <taxon>Alteraurantiacibacter</taxon>
    </lineage>
</organism>
<feature type="transmembrane region" description="Helical" evidence="1">
    <location>
        <begin position="12"/>
        <end position="32"/>
    </location>
</feature>
<dbReference type="OrthoDB" id="7433080at2"/>
<keyword evidence="3" id="KW-1185">Reference proteome</keyword>
<dbReference type="RefSeq" id="WP_136694458.1">
    <property type="nucleotide sequence ID" value="NZ_SSHH01000004.1"/>
</dbReference>
<dbReference type="AlphaFoldDB" id="A0A4T3EZB2"/>
<dbReference type="Proteomes" id="UP000309389">
    <property type="component" value="Unassembled WGS sequence"/>
</dbReference>
<protein>
    <submittedName>
        <fullName evidence="2">Uncharacterized protein</fullName>
    </submittedName>
</protein>
<evidence type="ECO:0000313" key="3">
    <source>
        <dbReference type="Proteomes" id="UP000309389"/>
    </source>
</evidence>
<gene>
    <name evidence="2" type="ORF">E5222_14175</name>
</gene>
<reference evidence="2 3" key="1">
    <citation type="submission" date="2019-04" db="EMBL/GenBank/DDBJ databases">
        <title>Altererythrobacter aquimixticola sp. nov., isolated from sediment of junction between the ocean and a freshwater spring.</title>
        <authorList>
            <person name="Yoon J.-H."/>
        </authorList>
    </citation>
    <scope>NUCLEOTIDE SEQUENCE [LARGE SCALE GENOMIC DNA]</scope>
    <source>
        <strain evidence="2 3">SSKS-13</strain>
    </source>
</reference>
<evidence type="ECO:0000313" key="2">
    <source>
        <dbReference type="EMBL" id="TIX48884.1"/>
    </source>
</evidence>
<name>A0A4T3EZB2_9SPHN</name>
<comment type="caution">
    <text evidence="2">The sequence shown here is derived from an EMBL/GenBank/DDBJ whole genome shotgun (WGS) entry which is preliminary data.</text>
</comment>
<dbReference type="EMBL" id="SSHH01000004">
    <property type="protein sequence ID" value="TIX48884.1"/>
    <property type="molecule type" value="Genomic_DNA"/>
</dbReference>
<evidence type="ECO:0000256" key="1">
    <source>
        <dbReference type="SAM" id="Phobius"/>
    </source>
</evidence>